<dbReference type="PANTHER" id="PTHR33121">
    <property type="entry name" value="CYCLIC DI-GMP PHOSPHODIESTERASE PDEF"/>
    <property type="match status" value="1"/>
</dbReference>
<dbReference type="SUPFAM" id="SSF55073">
    <property type="entry name" value="Nucleotide cyclase"/>
    <property type="match status" value="1"/>
</dbReference>
<feature type="domain" description="GGDEF" evidence="2">
    <location>
        <begin position="35"/>
        <end position="165"/>
    </location>
</feature>
<evidence type="ECO:0000259" key="2">
    <source>
        <dbReference type="PROSITE" id="PS50887"/>
    </source>
</evidence>
<dbReference type="EMBL" id="CP002739">
    <property type="protein sequence ID" value="AEF16104.1"/>
    <property type="molecule type" value="Genomic_DNA"/>
</dbReference>
<dbReference type="CDD" id="cd01949">
    <property type="entry name" value="GGDEF"/>
    <property type="match status" value="1"/>
</dbReference>
<dbReference type="Gene3D" id="3.20.20.450">
    <property type="entry name" value="EAL domain"/>
    <property type="match status" value="1"/>
</dbReference>
<sequence length="425" mass="49690">MYHMEVKSNDKYYYDYLTNLPNRYFLYDYYKQDANKFIFVLFDFDNLTYINNSYGHLFGNKVSVKISKVLTETVKESGKIFKFDGDEFIVVFHSNFDKTINIVEDVTQKFNYFFKVEGKDILTTVNAGIYIPKSGEHIDDIIRKANVAMLKAKMLGKSKYIVFDKVTEDNTLKKTGMIVDIKKAMLNNEFYLLFQPIYNLKENRMEEVEALVRWKNKKYGDISPSQFIAVIEESGFIKEFGILVIEDVFKQINYWQNRGIALKVNINVSPLQLKEDDFLFKFEQLISKYNTALNLVGMEFTETQILNINKQEINKIKELLRRGIKISLDDFGVGYSSLINMIEFPISTIKIDKSLIDRINENKVKTLIKGILHISKEMNYEVIAEGVETKEQLGMLKEWGCDKIQGYYISKPKTSKEIELMFNNN</sequence>
<name>F6BLC8_THEXL</name>
<reference evidence="3" key="1">
    <citation type="submission" date="2011-05" db="EMBL/GenBank/DDBJ databases">
        <title>Complete sequence of Thermoanaerobacterium xylanolyticum LX-11.</title>
        <authorList>
            <consortium name="US DOE Joint Genome Institute"/>
            <person name="Lucas S."/>
            <person name="Han J."/>
            <person name="Lapidus A."/>
            <person name="Cheng J.-F."/>
            <person name="Goodwin L."/>
            <person name="Pitluck S."/>
            <person name="Peters L."/>
            <person name="Mikhailova N."/>
            <person name="Lu M."/>
            <person name="Han C."/>
            <person name="Tapia R."/>
            <person name="Land M."/>
            <person name="Hauser L."/>
            <person name="Kyrpides N."/>
            <person name="Ivanova N."/>
            <person name="Pagani I."/>
            <person name="Hemme C."/>
            <person name="Woyke T."/>
        </authorList>
    </citation>
    <scope>NUCLEOTIDE SEQUENCE</scope>
    <source>
        <strain evidence="3">LX-11</strain>
    </source>
</reference>
<dbReference type="SMART" id="SM00267">
    <property type="entry name" value="GGDEF"/>
    <property type="match status" value="1"/>
</dbReference>
<organism evidence="3 4">
    <name type="scientific">Thermoanaerobacterium xylanolyticum (strain ATCC 49914 / DSM 7097 / LX-11)</name>
    <dbReference type="NCBI Taxonomy" id="858215"/>
    <lineage>
        <taxon>Bacteria</taxon>
        <taxon>Bacillati</taxon>
        <taxon>Bacillota</taxon>
        <taxon>Clostridia</taxon>
        <taxon>Thermoanaerobacterales</taxon>
        <taxon>Thermoanaerobacteraceae</taxon>
        <taxon>Thermoanaerobacterium</taxon>
    </lineage>
</organism>
<dbReference type="InterPro" id="IPR043128">
    <property type="entry name" value="Rev_trsase/Diguanyl_cyclase"/>
</dbReference>
<dbReference type="PROSITE" id="PS50883">
    <property type="entry name" value="EAL"/>
    <property type="match status" value="1"/>
</dbReference>
<dbReference type="CDD" id="cd01948">
    <property type="entry name" value="EAL"/>
    <property type="match status" value="1"/>
</dbReference>
<dbReference type="STRING" id="858215.Thexy_0040"/>
<dbReference type="InterPro" id="IPR000160">
    <property type="entry name" value="GGDEF_dom"/>
</dbReference>
<dbReference type="PROSITE" id="PS50887">
    <property type="entry name" value="GGDEF"/>
    <property type="match status" value="1"/>
</dbReference>
<dbReference type="InterPro" id="IPR050706">
    <property type="entry name" value="Cyclic-di-GMP_PDE-like"/>
</dbReference>
<dbReference type="Pfam" id="PF00563">
    <property type="entry name" value="EAL"/>
    <property type="match status" value="1"/>
</dbReference>
<dbReference type="AlphaFoldDB" id="F6BLC8"/>
<evidence type="ECO:0000313" key="3">
    <source>
        <dbReference type="EMBL" id="AEF16104.1"/>
    </source>
</evidence>
<evidence type="ECO:0000259" key="1">
    <source>
        <dbReference type="PROSITE" id="PS50883"/>
    </source>
</evidence>
<dbReference type="InterPro" id="IPR029787">
    <property type="entry name" value="Nucleotide_cyclase"/>
</dbReference>
<feature type="domain" description="EAL" evidence="1">
    <location>
        <begin position="174"/>
        <end position="425"/>
    </location>
</feature>
<evidence type="ECO:0000313" key="4">
    <source>
        <dbReference type="Proteomes" id="UP000007239"/>
    </source>
</evidence>
<dbReference type="Pfam" id="PF00990">
    <property type="entry name" value="GGDEF"/>
    <property type="match status" value="1"/>
</dbReference>
<keyword evidence="4" id="KW-1185">Reference proteome</keyword>
<proteinExistence type="predicted"/>
<dbReference type="HOGENOM" id="CLU_000445_70_50_9"/>
<gene>
    <name evidence="3" type="ordered locus">Thexy_0040</name>
</gene>
<accession>F6BLC8</accession>
<protein>
    <submittedName>
        <fullName evidence="3">Diguanylate cyclase/phosphodiesterase</fullName>
    </submittedName>
</protein>
<dbReference type="GO" id="GO:0071111">
    <property type="term" value="F:cyclic-guanylate-specific phosphodiesterase activity"/>
    <property type="evidence" value="ECO:0007669"/>
    <property type="project" value="InterPro"/>
</dbReference>
<dbReference type="InterPro" id="IPR001633">
    <property type="entry name" value="EAL_dom"/>
</dbReference>
<dbReference type="eggNOG" id="COG5001">
    <property type="taxonomic scope" value="Bacteria"/>
</dbReference>
<dbReference type="Gene3D" id="3.30.70.270">
    <property type="match status" value="1"/>
</dbReference>
<dbReference type="SMART" id="SM00052">
    <property type="entry name" value="EAL"/>
    <property type="match status" value="1"/>
</dbReference>
<dbReference type="InterPro" id="IPR035919">
    <property type="entry name" value="EAL_sf"/>
</dbReference>
<dbReference type="Proteomes" id="UP000007239">
    <property type="component" value="Chromosome"/>
</dbReference>
<dbReference type="PANTHER" id="PTHR33121:SF71">
    <property type="entry name" value="OXYGEN SENSOR PROTEIN DOSP"/>
    <property type="match status" value="1"/>
</dbReference>
<dbReference type="SUPFAM" id="SSF141868">
    <property type="entry name" value="EAL domain-like"/>
    <property type="match status" value="1"/>
</dbReference>
<dbReference type="KEGG" id="txy:Thexy_0040"/>
<dbReference type="NCBIfam" id="TIGR00254">
    <property type="entry name" value="GGDEF"/>
    <property type="match status" value="1"/>
</dbReference>